<protein>
    <recommendedName>
        <fullName evidence="5">Type I restriction modification DNA specificity domain-containing protein</fullName>
    </recommendedName>
</protein>
<accession>A0A1Z4KJU9</accession>
<sequence>MKVDTFFQNFELLTDAPNAVVKLRDLILQLAVRGKLVFQNNNDEPAKILLNRIKAEKQETYSQKRVKTIKSLPPICEHETHFKKPQNWEWCRLGDIIHISSGNYLPSHKMADDGQIPVYGGNGITGYHDQNNINKPTLRHVRLNIL</sequence>
<feature type="domain" description="Type I restriction modification DNA specificity" evidence="5">
    <location>
        <begin position="85"/>
        <end position="137"/>
    </location>
</feature>
<evidence type="ECO:0000256" key="4">
    <source>
        <dbReference type="ARBA" id="ARBA00038652"/>
    </source>
</evidence>
<dbReference type="GO" id="GO:0009307">
    <property type="term" value="P:DNA restriction-modification system"/>
    <property type="evidence" value="ECO:0007669"/>
    <property type="project" value="UniProtKB-KW"/>
</dbReference>
<dbReference type="Proteomes" id="UP000217507">
    <property type="component" value="Chromosome"/>
</dbReference>
<dbReference type="InterPro" id="IPR000055">
    <property type="entry name" value="Restrct_endonuc_typeI_TRD"/>
</dbReference>
<dbReference type="PANTHER" id="PTHR43140">
    <property type="entry name" value="TYPE-1 RESTRICTION ENZYME ECOKI SPECIFICITY PROTEIN"/>
    <property type="match status" value="1"/>
</dbReference>
<gene>
    <name evidence="6" type="ORF">NIES23_20440</name>
</gene>
<proteinExistence type="inferred from homology"/>
<dbReference type="AlphaFoldDB" id="A0A1Z4KJU9"/>
<dbReference type="SUPFAM" id="SSF116734">
    <property type="entry name" value="DNA methylase specificity domain"/>
    <property type="match status" value="1"/>
</dbReference>
<keyword evidence="2" id="KW-0680">Restriction system</keyword>
<name>A0A1Z4KJU9_ANAVA</name>
<dbReference type="Pfam" id="PF01420">
    <property type="entry name" value="Methylase_S"/>
    <property type="match status" value="1"/>
</dbReference>
<dbReference type="REBASE" id="207045">
    <property type="entry name" value="S.Ava23ORF20410P"/>
</dbReference>
<dbReference type="InterPro" id="IPR044946">
    <property type="entry name" value="Restrct_endonuc_typeI_TRD_sf"/>
</dbReference>
<comment type="subunit">
    <text evidence="4">The methyltransferase is composed of M and S polypeptides.</text>
</comment>
<dbReference type="Gene3D" id="3.90.220.20">
    <property type="entry name" value="DNA methylase specificity domains"/>
    <property type="match status" value="1"/>
</dbReference>
<evidence type="ECO:0000313" key="6">
    <source>
        <dbReference type="EMBL" id="BAY69250.1"/>
    </source>
</evidence>
<evidence type="ECO:0000259" key="5">
    <source>
        <dbReference type="Pfam" id="PF01420"/>
    </source>
</evidence>
<evidence type="ECO:0000313" key="7">
    <source>
        <dbReference type="Proteomes" id="UP000217507"/>
    </source>
</evidence>
<evidence type="ECO:0000256" key="3">
    <source>
        <dbReference type="ARBA" id="ARBA00023125"/>
    </source>
</evidence>
<evidence type="ECO:0000256" key="2">
    <source>
        <dbReference type="ARBA" id="ARBA00022747"/>
    </source>
</evidence>
<reference evidence="6 7" key="1">
    <citation type="submission" date="2017-06" db="EMBL/GenBank/DDBJ databases">
        <title>Genome sequencing of cyanobaciteial culture collection at National Institute for Environmental Studies (NIES).</title>
        <authorList>
            <person name="Hirose Y."/>
            <person name="Shimura Y."/>
            <person name="Fujisawa T."/>
            <person name="Nakamura Y."/>
            <person name="Kawachi M."/>
        </authorList>
    </citation>
    <scope>NUCLEOTIDE SEQUENCE [LARGE SCALE GENOMIC DNA]</scope>
    <source>
        <strain evidence="6 7">NIES-23</strain>
    </source>
</reference>
<comment type="similarity">
    <text evidence="1">Belongs to the type-I restriction system S methylase family.</text>
</comment>
<keyword evidence="3" id="KW-0238">DNA-binding</keyword>
<dbReference type="PANTHER" id="PTHR43140:SF1">
    <property type="entry name" value="TYPE I RESTRICTION ENZYME ECOKI SPECIFICITY SUBUNIT"/>
    <property type="match status" value="1"/>
</dbReference>
<dbReference type="InterPro" id="IPR051212">
    <property type="entry name" value="Type-I_RE_S_subunit"/>
</dbReference>
<dbReference type="Gene3D" id="1.10.287.1120">
    <property type="entry name" value="Bipartite methylase S protein"/>
    <property type="match status" value="1"/>
</dbReference>
<evidence type="ECO:0000256" key="1">
    <source>
        <dbReference type="ARBA" id="ARBA00010923"/>
    </source>
</evidence>
<organism evidence="6 7">
    <name type="scientific">Trichormus variabilis NIES-23</name>
    <dbReference type="NCBI Taxonomy" id="1973479"/>
    <lineage>
        <taxon>Bacteria</taxon>
        <taxon>Bacillati</taxon>
        <taxon>Cyanobacteriota</taxon>
        <taxon>Cyanophyceae</taxon>
        <taxon>Nostocales</taxon>
        <taxon>Nostocaceae</taxon>
        <taxon>Trichormus</taxon>
    </lineage>
</organism>
<dbReference type="EMBL" id="AP018216">
    <property type="protein sequence ID" value="BAY69250.1"/>
    <property type="molecule type" value="Genomic_DNA"/>
</dbReference>
<dbReference type="GO" id="GO:0003677">
    <property type="term" value="F:DNA binding"/>
    <property type="evidence" value="ECO:0007669"/>
    <property type="project" value="UniProtKB-KW"/>
</dbReference>